<feature type="transmembrane region" description="Helical" evidence="2">
    <location>
        <begin position="112"/>
        <end position="130"/>
    </location>
</feature>
<reference evidence="3 4" key="1">
    <citation type="submission" date="2018-04" db="EMBL/GenBank/DDBJ databases">
        <authorList>
            <person name="Vogel A."/>
        </authorList>
    </citation>
    <scope>NUCLEOTIDE SEQUENCE [LARGE SCALE GENOMIC DNA]</scope>
</reference>
<dbReference type="Proteomes" id="UP000595140">
    <property type="component" value="Unassembled WGS sequence"/>
</dbReference>
<evidence type="ECO:0000313" key="4">
    <source>
        <dbReference type="Proteomes" id="UP000595140"/>
    </source>
</evidence>
<dbReference type="AlphaFoldDB" id="A0A484KTR8"/>
<feature type="region of interest" description="Disordered" evidence="1">
    <location>
        <begin position="1"/>
        <end position="67"/>
    </location>
</feature>
<keyword evidence="2" id="KW-1133">Transmembrane helix</keyword>
<accession>A0A484KTR8</accession>
<gene>
    <name evidence="3" type="ORF">CCAM_LOCUS9060</name>
</gene>
<evidence type="ECO:0000256" key="2">
    <source>
        <dbReference type="SAM" id="Phobius"/>
    </source>
</evidence>
<feature type="compositionally biased region" description="Basic and acidic residues" evidence="1">
    <location>
        <begin position="15"/>
        <end position="29"/>
    </location>
</feature>
<dbReference type="EMBL" id="OOIL02000592">
    <property type="protein sequence ID" value="VFQ67284.1"/>
    <property type="molecule type" value="Genomic_DNA"/>
</dbReference>
<keyword evidence="4" id="KW-1185">Reference proteome</keyword>
<name>A0A484KTR8_9ASTE</name>
<evidence type="ECO:0000313" key="3">
    <source>
        <dbReference type="EMBL" id="VFQ67284.1"/>
    </source>
</evidence>
<organism evidence="3 4">
    <name type="scientific">Cuscuta campestris</name>
    <dbReference type="NCBI Taxonomy" id="132261"/>
    <lineage>
        <taxon>Eukaryota</taxon>
        <taxon>Viridiplantae</taxon>
        <taxon>Streptophyta</taxon>
        <taxon>Embryophyta</taxon>
        <taxon>Tracheophyta</taxon>
        <taxon>Spermatophyta</taxon>
        <taxon>Magnoliopsida</taxon>
        <taxon>eudicotyledons</taxon>
        <taxon>Gunneridae</taxon>
        <taxon>Pentapetalae</taxon>
        <taxon>asterids</taxon>
        <taxon>lamiids</taxon>
        <taxon>Solanales</taxon>
        <taxon>Convolvulaceae</taxon>
        <taxon>Cuscuteae</taxon>
        <taxon>Cuscuta</taxon>
        <taxon>Cuscuta subgen. Grammica</taxon>
        <taxon>Cuscuta sect. Cleistogrammica</taxon>
    </lineage>
</organism>
<feature type="compositionally biased region" description="Basic and acidic residues" evidence="1">
    <location>
        <begin position="38"/>
        <end position="67"/>
    </location>
</feature>
<proteinExistence type="predicted"/>
<sequence length="131" mass="15259">MEMLRERFAAYYKSPGEDEPKENEPKGDEPKEDELKEDEPKGDEPKEDDRKEEKQKEDEDDDYTQRDATKTSRGVFLSSYVGVIFQLCVSLCALVYLVTLTEKLMMTIYTKLYPMTICMCVVCVLFAICLW</sequence>
<feature type="transmembrane region" description="Helical" evidence="2">
    <location>
        <begin position="75"/>
        <end position="100"/>
    </location>
</feature>
<keyword evidence="2" id="KW-0812">Transmembrane</keyword>
<evidence type="ECO:0000256" key="1">
    <source>
        <dbReference type="SAM" id="MobiDB-lite"/>
    </source>
</evidence>
<protein>
    <submittedName>
        <fullName evidence="3">Uncharacterized protein</fullName>
    </submittedName>
</protein>
<keyword evidence="2" id="KW-0472">Membrane</keyword>